<comment type="caution">
    <text evidence="1">The sequence shown here is derived from an EMBL/GenBank/DDBJ whole genome shotgun (WGS) entry which is preliminary data.</text>
</comment>
<dbReference type="RefSeq" id="WP_046764905.1">
    <property type="nucleotide sequence ID" value="NZ_LBIC01000007.1"/>
</dbReference>
<dbReference type="EMBL" id="LBIC01000007">
    <property type="protein sequence ID" value="KKW91389.1"/>
    <property type="molecule type" value="Genomic_DNA"/>
</dbReference>
<evidence type="ECO:0000313" key="1">
    <source>
        <dbReference type="EMBL" id="KKW91389.1"/>
    </source>
</evidence>
<dbReference type="PATRIC" id="fig|56193.3.peg.3315"/>
<name>A0A0M3AS79_9SPHN</name>
<sequence length="71" mass="8004">MQTNAAYNHSAFLAVLRSAERRAACSYFDQHVLEDGEQGYVTIDEGDYSELPQMFIERIVHTVPGALIDEL</sequence>
<accession>A0A0M3AS79</accession>
<proteinExistence type="predicted"/>
<organism evidence="1 2">
    <name type="scientific">Sphingobium chungbukense</name>
    <dbReference type="NCBI Taxonomy" id="56193"/>
    <lineage>
        <taxon>Bacteria</taxon>
        <taxon>Pseudomonadati</taxon>
        <taxon>Pseudomonadota</taxon>
        <taxon>Alphaproteobacteria</taxon>
        <taxon>Sphingomonadales</taxon>
        <taxon>Sphingomonadaceae</taxon>
        <taxon>Sphingobium</taxon>
    </lineage>
</organism>
<gene>
    <name evidence="1" type="ORF">YP76_15845</name>
</gene>
<protein>
    <submittedName>
        <fullName evidence="1">Uncharacterized protein</fullName>
    </submittedName>
</protein>
<reference evidence="1 2" key="1">
    <citation type="submission" date="2015-04" db="EMBL/GenBank/DDBJ databases">
        <title>Genome sequence of aromatic hydrocarbons-degrading Sphingobium chungbukense DJ77.</title>
        <authorList>
            <person name="Kim Y.-C."/>
            <person name="Chae J.-C."/>
        </authorList>
    </citation>
    <scope>NUCLEOTIDE SEQUENCE [LARGE SCALE GENOMIC DNA]</scope>
    <source>
        <strain evidence="1 2">DJ77</strain>
    </source>
</reference>
<keyword evidence="2" id="KW-1185">Reference proteome</keyword>
<evidence type="ECO:0000313" key="2">
    <source>
        <dbReference type="Proteomes" id="UP000033874"/>
    </source>
</evidence>
<dbReference type="AlphaFoldDB" id="A0A0M3AS79"/>
<dbReference type="Proteomes" id="UP000033874">
    <property type="component" value="Unassembled WGS sequence"/>
</dbReference>